<dbReference type="OrthoDB" id="1894469at2"/>
<gene>
    <name evidence="2" type="ORF">SAMN04487969_102166</name>
</gene>
<keyword evidence="3" id="KW-1185">Reference proteome</keyword>
<organism evidence="2 3">
    <name type="scientific">Paenibacillus algorifonticola</name>
    <dbReference type="NCBI Taxonomy" id="684063"/>
    <lineage>
        <taxon>Bacteria</taxon>
        <taxon>Bacillati</taxon>
        <taxon>Bacillota</taxon>
        <taxon>Bacilli</taxon>
        <taxon>Bacillales</taxon>
        <taxon>Paenibacillaceae</taxon>
        <taxon>Paenibacillus</taxon>
    </lineage>
</organism>
<dbReference type="Gene3D" id="3.60.110.10">
    <property type="entry name" value="Carbon-nitrogen hydrolase"/>
    <property type="match status" value="1"/>
</dbReference>
<accession>A0A1I1ZYA2</accession>
<name>A0A1I1ZYA2_9BACL</name>
<dbReference type="PROSITE" id="PS50263">
    <property type="entry name" value="CN_HYDROLASE"/>
    <property type="match status" value="1"/>
</dbReference>
<feature type="domain" description="CN hydrolase" evidence="1">
    <location>
        <begin position="1"/>
        <end position="208"/>
    </location>
</feature>
<dbReference type="EMBL" id="FONN01000002">
    <property type="protein sequence ID" value="SFE36645.1"/>
    <property type="molecule type" value="Genomic_DNA"/>
</dbReference>
<protein>
    <recommendedName>
        <fullName evidence="1">CN hydrolase domain-containing protein</fullName>
    </recommendedName>
</protein>
<evidence type="ECO:0000259" key="1">
    <source>
        <dbReference type="PROSITE" id="PS50263"/>
    </source>
</evidence>
<evidence type="ECO:0000313" key="2">
    <source>
        <dbReference type="EMBL" id="SFE36645.1"/>
    </source>
</evidence>
<dbReference type="Proteomes" id="UP000183410">
    <property type="component" value="Unassembled WGS sequence"/>
</dbReference>
<sequence length="208" mass="23011">MKLLIMQPKLESGLVQLEEELVKHPEADAILFPEGYLNENVKQACHLAHQFNKLLIGGHRRLNEQPKDRAIIIDGSGRILLDRMKYSDTLCVEASGMKIGHILCDELVLQGVKGEEAQGADLLVHPIGVGMFSEEQFEEWTALARQTAIASSAFLIGTSHADGKYRDSELAIPIAYGFSSQGETLFIAKNDCRSRIVHLGMQEVSVLE</sequence>
<dbReference type="RefSeq" id="WP_046229947.1">
    <property type="nucleotide sequence ID" value="NZ_FONN01000002.1"/>
</dbReference>
<proteinExistence type="predicted"/>
<reference evidence="3" key="1">
    <citation type="submission" date="2016-10" db="EMBL/GenBank/DDBJ databases">
        <authorList>
            <person name="Varghese N."/>
            <person name="Submissions S."/>
        </authorList>
    </citation>
    <scope>NUCLEOTIDE SEQUENCE [LARGE SCALE GENOMIC DNA]</scope>
    <source>
        <strain evidence="3">CGMCC 1.10223</strain>
    </source>
</reference>
<dbReference type="InterPro" id="IPR003010">
    <property type="entry name" value="C-N_Hydrolase"/>
</dbReference>
<evidence type="ECO:0000313" key="3">
    <source>
        <dbReference type="Proteomes" id="UP000183410"/>
    </source>
</evidence>
<dbReference type="SUPFAM" id="SSF56317">
    <property type="entry name" value="Carbon-nitrogen hydrolase"/>
    <property type="match status" value="1"/>
</dbReference>
<dbReference type="InterPro" id="IPR036526">
    <property type="entry name" value="C-N_Hydrolase_sf"/>
</dbReference>
<dbReference type="AlphaFoldDB" id="A0A1I1ZYA2"/>